<evidence type="ECO:0000313" key="3">
    <source>
        <dbReference type="Proteomes" id="UP000614216"/>
    </source>
</evidence>
<evidence type="ECO:0000259" key="1">
    <source>
        <dbReference type="Pfam" id="PF13091"/>
    </source>
</evidence>
<sequence>MAKFLRTKGIAKHLEDIIIQAKDHLVLVTPYLKLSSSFFDRLIQADSRENINITIIFGKDDLQVQEWKKLERLRNLTVLYFPSLHAKCYFNEREMIIGSMNFYEYSENNNVEMAILLDAIQDKQVYEDGVEEVGALLKSDRLEVALVSNNHDTSDEPINGHCIRCNGEIPYDLGKPLCFNHYRTWANFGDYEYPEKYCHTCGGSTHGKTSMMYPQCSKCFKNSGMLQKI</sequence>
<feature type="domain" description="Phospholipase D-like" evidence="1">
    <location>
        <begin position="16"/>
        <end position="126"/>
    </location>
</feature>
<dbReference type="AlphaFoldDB" id="A0A937KD49"/>
<dbReference type="InterPro" id="IPR025202">
    <property type="entry name" value="PLD-like_dom"/>
</dbReference>
<organism evidence="2 3">
    <name type="scientific">Fulvivirga marina</name>
    <dbReference type="NCBI Taxonomy" id="2494733"/>
    <lineage>
        <taxon>Bacteria</taxon>
        <taxon>Pseudomonadati</taxon>
        <taxon>Bacteroidota</taxon>
        <taxon>Cytophagia</taxon>
        <taxon>Cytophagales</taxon>
        <taxon>Fulvivirgaceae</taxon>
        <taxon>Fulvivirga</taxon>
    </lineage>
</organism>
<dbReference type="Gene3D" id="3.30.870.10">
    <property type="entry name" value="Endonuclease Chain A"/>
    <property type="match status" value="1"/>
</dbReference>
<protein>
    <submittedName>
        <fullName evidence="2">Phospholipase D family protein</fullName>
    </submittedName>
</protein>
<dbReference type="InterPro" id="IPR059166">
    <property type="entry name" value="PLD-like_cat"/>
</dbReference>
<keyword evidence="3" id="KW-1185">Reference proteome</keyword>
<dbReference type="SUPFAM" id="SSF56024">
    <property type="entry name" value="Phospholipase D/nuclease"/>
    <property type="match status" value="1"/>
</dbReference>
<dbReference type="Pfam" id="PF13091">
    <property type="entry name" value="PLDc_2"/>
    <property type="match status" value="1"/>
</dbReference>
<accession>A0A937KD49</accession>
<dbReference type="RefSeq" id="WP_202855209.1">
    <property type="nucleotide sequence ID" value="NZ_JAEUGD010000016.1"/>
</dbReference>
<comment type="caution">
    <text evidence="2">The sequence shown here is derived from an EMBL/GenBank/DDBJ whole genome shotgun (WGS) entry which is preliminary data.</text>
</comment>
<reference evidence="2" key="1">
    <citation type="submission" date="2021-01" db="EMBL/GenBank/DDBJ databases">
        <title>Fulvivirga kasyanovii gen. nov., sp nov., a novel member of the phylum Bacteroidetes isolated from seawater in a mussel farm.</title>
        <authorList>
            <person name="Zhao L.-H."/>
            <person name="Wang Z.-J."/>
        </authorList>
    </citation>
    <scope>NUCLEOTIDE SEQUENCE</scope>
    <source>
        <strain evidence="2">29W222</strain>
    </source>
</reference>
<name>A0A937KD49_9BACT</name>
<dbReference type="CDD" id="cd09176">
    <property type="entry name" value="PLDc_unchar6"/>
    <property type="match status" value="1"/>
</dbReference>
<proteinExistence type="predicted"/>
<evidence type="ECO:0000313" key="2">
    <source>
        <dbReference type="EMBL" id="MBL6445670.1"/>
    </source>
</evidence>
<dbReference type="Proteomes" id="UP000614216">
    <property type="component" value="Unassembled WGS sequence"/>
</dbReference>
<gene>
    <name evidence="2" type="ORF">JMN32_05080</name>
</gene>
<dbReference type="EMBL" id="JAEUGD010000016">
    <property type="protein sequence ID" value="MBL6445670.1"/>
    <property type="molecule type" value="Genomic_DNA"/>
</dbReference>